<reference evidence="5 6" key="1">
    <citation type="journal article" date="2024" name="Nat. Commun.">
        <title>Phylogenomics reveals the evolutionary origins of lichenization in chlorophyte algae.</title>
        <authorList>
            <person name="Puginier C."/>
            <person name="Libourel C."/>
            <person name="Otte J."/>
            <person name="Skaloud P."/>
            <person name="Haon M."/>
            <person name="Grisel S."/>
            <person name="Petersen M."/>
            <person name="Berrin J.G."/>
            <person name="Delaux P.M."/>
            <person name="Dal Grande F."/>
            <person name="Keller J."/>
        </authorList>
    </citation>
    <scope>NUCLEOTIDE SEQUENCE [LARGE SCALE GENOMIC DNA]</scope>
    <source>
        <strain evidence="5 6">SAG 2523</strain>
    </source>
</reference>
<proteinExistence type="inferred from homology"/>
<dbReference type="InterPro" id="IPR002401">
    <property type="entry name" value="Cyt_P450_E_grp-I"/>
</dbReference>
<dbReference type="PROSITE" id="PS00086">
    <property type="entry name" value="CYTOCHROME_P450"/>
    <property type="match status" value="1"/>
</dbReference>
<dbReference type="PRINTS" id="PR00385">
    <property type="entry name" value="P450"/>
</dbReference>
<keyword evidence="4" id="KW-0503">Monooxygenase</keyword>
<gene>
    <name evidence="5" type="ORF">WJX84_004946</name>
</gene>
<evidence type="ECO:0000256" key="3">
    <source>
        <dbReference type="PIRSR" id="PIRSR602401-1"/>
    </source>
</evidence>
<dbReference type="InterPro" id="IPR050121">
    <property type="entry name" value="Cytochrome_P450_monoxygenase"/>
</dbReference>
<dbReference type="PANTHER" id="PTHR24305:SF166">
    <property type="entry name" value="CYTOCHROME P450 12A4, MITOCHONDRIAL-RELATED"/>
    <property type="match status" value="1"/>
</dbReference>
<dbReference type="GO" id="GO:0004497">
    <property type="term" value="F:monooxygenase activity"/>
    <property type="evidence" value="ECO:0007669"/>
    <property type="project" value="UniProtKB-KW"/>
</dbReference>
<name>A0AAW1T1R1_9CHLO</name>
<dbReference type="EMBL" id="JALJOV010000538">
    <property type="protein sequence ID" value="KAK9862926.1"/>
    <property type="molecule type" value="Genomic_DNA"/>
</dbReference>
<sequence length="359" mass="39606">MRVACDVVGQASFGHDFKSVDFSDARVIKVLPKGLEECQKRMTNPIQRLLTFTKAAKEADACMDEYNSIIRGVVMEMKARGPPKADDMSVGAQLLRAKHPTTGHGLTDRQLQAEVGTFIMGGFETTAHTLSFTLFCIATSPGVQEKIADELRDMGLLNADGSLGRPIQAEDLNLLSYLSNVIKESMRMFPVVAGFPRRTDKVTQIGNYKVPKNVFVYILFHHLHNSPDLWDNASDFDPMRWEGINDPTYVQDDYMHAHHAPFGGFENFVGKTPKKGVEARPKKYFPFSAGPRSCIGQGMAMMVLKTVIATLCARFTMRLADEMGGPEGVAASEVMALTLHTHHGILMHCTERAPAAVEA</sequence>
<dbReference type="PANTHER" id="PTHR24305">
    <property type="entry name" value="CYTOCHROME P450"/>
    <property type="match status" value="1"/>
</dbReference>
<dbReference type="GO" id="GO:0005506">
    <property type="term" value="F:iron ion binding"/>
    <property type="evidence" value="ECO:0007669"/>
    <property type="project" value="InterPro"/>
</dbReference>
<protein>
    <recommendedName>
        <fullName evidence="7">Cytochrome P450</fullName>
    </recommendedName>
</protein>
<comment type="cofactor">
    <cofactor evidence="1 3">
        <name>heme</name>
        <dbReference type="ChEBI" id="CHEBI:30413"/>
    </cofactor>
</comment>
<feature type="binding site" description="axial binding residue" evidence="3">
    <location>
        <position position="294"/>
    </location>
    <ligand>
        <name>heme</name>
        <dbReference type="ChEBI" id="CHEBI:30413"/>
    </ligand>
    <ligandPart>
        <name>Fe</name>
        <dbReference type="ChEBI" id="CHEBI:18248"/>
    </ligandPart>
</feature>
<evidence type="ECO:0000256" key="2">
    <source>
        <dbReference type="ARBA" id="ARBA00010617"/>
    </source>
</evidence>
<organism evidence="5 6">
    <name type="scientific">Apatococcus fuscideae</name>
    <dbReference type="NCBI Taxonomy" id="2026836"/>
    <lineage>
        <taxon>Eukaryota</taxon>
        <taxon>Viridiplantae</taxon>
        <taxon>Chlorophyta</taxon>
        <taxon>core chlorophytes</taxon>
        <taxon>Trebouxiophyceae</taxon>
        <taxon>Chlorellales</taxon>
        <taxon>Chlorellaceae</taxon>
        <taxon>Apatococcus</taxon>
    </lineage>
</organism>
<keyword evidence="3 4" id="KW-0479">Metal-binding</keyword>
<dbReference type="GO" id="GO:0020037">
    <property type="term" value="F:heme binding"/>
    <property type="evidence" value="ECO:0007669"/>
    <property type="project" value="InterPro"/>
</dbReference>
<keyword evidence="4" id="KW-0560">Oxidoreductase</keyword>
<comment type="caution">
    <text evidence="5">The sequence shown here is derived from an EMBL/GenBank/DDBJ whole genome shotgun (WGS) entry which is preliminary data.</text>
</comment>
<dbReference type="SUPFAM" id="SSF48264">
    <property type="entry name" value="Cytochrome P450"/>
    <property type="match status" value="1"/>
</dbReference>
<evidence type="ECO:0000256" key="4">
    <source>
        <dbReference type="RuleBase" id="RU000461"/>
    </source>
</evidence>
<evidence type="ECO:0008006" key="7">
    <source>
        <dbReference type="Google" id="ProtNLM"/>
    </source>
</evidence>
<keyword evidence="6" id="KW-1185">Reference proteome</keyword>
<dbReference type="Proteomes" id="UP001485043">
    <property type="component" value="Unassembled WGS sequence"/>
</dbReference>
<comment type="similarity">
    <text evidence="2 4">Belongs to the cytochrome P450 family.</text>
</comment>
<dbReference type="InterPro" id="IPR036396">
    <property type="entry name" value="Cyt_P450_sf"/>
</dbReference>
<dbReference type="PRINTS" id="PR00463">
    <property type="entry name" value="EP450I"/>
</dbReference>
<dbReference type="InterPro" id="IPR017972">
    <property type="entry name" value="Cyt_P450_CS"/>
</dbReference>
<evidence type="ECO:0000313" key="5">
    <source>
        <dbReference type="EMBL" id="KAK9862926.1"/>
    </source>
</evidence>
<dbReference type="Pfam" id="PF00067">
    <property type="entry name" value="p450"/>
    <property type="match status" value="1"/>
</dbReference>
<dbReference type="InterPro" id="IPR001128">
    <property type="entry name" value="Cyt_P450"/>
</dbReference>
<keyword evidence="3 4" id="KW-0349">Heme</keyword>
<dbReference type="Gene3D" id="1.10.630.10">
    <property type="entry name" value="Cytochrome P450"/>
    <property type="match status" value="1"/>
</dbReference>
<keyword evidence="3 4" id="KW-0408">Iron</keyword>
<accession>A0AAW1T1R1</accession>
<evidence type="ECO:0000313" key="6">
    <source>
        <dbReference type="Proteomes" id="UP001485043"/>
    </source>
</evidence>
<dbReference type="GO" id="GO:0016705">
    <property type="term" value="F:oxidoreductase activity, acting on paired donors, with incorporation or reduction of molecular oxygen"/>
    <property type="evidence" value="ECO:0007669"/>
    <property type="project" value="InterPro"/>
</dbReference>
<evidence type="ECO:0000256" key="1">
    <source>
        <dbReference type="ARBA" id="ARBA00001971"/>
    </source>
</evidence>
<dbReference type="AlphaFoldDB" id="A0AAW1T1R1"/>